<dbReference type="GO" id="GO:0004674">
    <property type="term" value="F:protein serine/threonine kinase activity"/>
    <property type="evidence" value="ECO:0007669"/>
    <property type="project" value="UniProtKB-KW"/>
</dbReference>
<evidence type="ECO:0000313" key="9">
    <source>
        <dbReference type="Proteomes" id="UP000306954"/>
    </source>
</evidence>
<feature type="region of interest" description="Disordered" evidence="6">
    <location>
        <begin position="963"/>
        <end position="985"/>
    </location>
</feature>
<feature type="compositionally biased region" description="Low complexity" evidence="6">
    <location>
        <begin position="22"/>
        <end position="35"/>
    </location>
</feature>
<dbReference type="FunFam" id="1.10.510.10:FF:000571">
    <property type="entry name" value="Maternal embryonic leucine zipper kinase"/>
    <property type="match status" value="1"/>
</dbReference>
<dbReference type="Proteomes" id="UP000306954">
    <property type="component" value="Unassembled WGS sequence"/>
</dbReference>
<dbReference type="PROSITE" id="PS50011">
    <property type="entry name" value="PROTEIN_KINASE_DOM"/>
    <property type="match status" value="1"/>
</dbReference>
<feature type="compositionally biased region" description="Basic and acidic residues" evidence="6">
    <location>
        <begin position="1012"/>
        <end position="1031"/>
    </location>
</feature>
<gene>
    <name evidence="8" type="ORF">E3P90_02167</name>
</gene>
<comment type="caution">
    <text evidence="8">The sequence shown here is derived from an EMBL/GenBank/DDBJ whole genome shotgun (WGS) entry which is preliminary data.</text>
</comment>
<proteinExistence type="predicted"/>
<feature type="region of interest" description="Disordered" evidence="6">
    <location>
        <begin position="448"/>
        <end position="596"/>
    </location>
</feature>
<dbReference type="GO" id="GO:0005524">
    <property type="term" value="F:ATP binding"/>
    <property type="evidence" value="ECO:0007669"/>
    <property type="project" value="UniProtKB-KW"/>
</dbReference>
<organism evidence="8 9">
    <name type="scientific">Wallemia ichthyophaga</name>
    <dbReference type="NCBI Taxonomy" id="245174"/>
    <lineage>
        <taxon>Eukaryota</taxon>
        <taxon>Fungi</taxon>
        <taxon>Dikarya</taxon>
        <taxon>Basidiomycota</taxon>
        <taxon>Wallemiomycotina</taxon>
        <taxon>Wallemiomycetes</taxon>
        <taxon>Wallemiales</taxon>
        <taxon>Wallemiaceae</taxon>
        <taxon>Wallemia</taxon>
    </lineage>
</organism>
<dbReference type="PANTHER" id="PTHR24346:SF110">
    <property type="entry name" value="NON-SPECIFIC SERINE_THREONINE PROTEIN KINASE"/>
    <property type="match status" value="1"/>
</dbReference>
<dbReference type="PANTHER" id="PTHR24346">
    <property type="entry name" value="MAP/MICROTUBULE AFFINITY-REGULATING KINASE"/>
    <property type="match status" value="1"/>
</dbReference>
<feature type="region of interest" description="Disordered" evidence="6">
    <location>
        <begin position="1"/>
        <end position="52"/>
    </location>
</feature>
<accession>A0A4T0F242</accession>
<feature type="compositionally biased region" description="Acidic residues" evidence="6">
    <location>
        <begin position="922"/>
        <end position="931"/>
    </location>
</feature>
<feature type="region of interest" description="Disordered" evidence="6">
    <location>
        <begin position="758"/>
        <end position="933"/>
    </location>
</feature>
<feature type="compositionally biased region" description="Basic and acidic residues" evidence="6">
    <location>
        <begin position="699"/>
        <end position="710"/>
    </location>
</feature>
<feature type="compositionally biased region" description="Polar residues" evidence="6">
    <location>
        <begin position="874"/>
        <end position="884"/>
    </location>
</feature>
<feature type="compositionally biased region" description="Low complexity" evidence="6">
    <location>
        <begin position="766"/>
        <end position="776"/>
    </location>
</feature>
<evidence type="ECO:0000259" key="7">
    <source>
        <dbReference type="PROSITE" id="PS50011"/>
    </source>
</evidence>
<keyword evidence="4" id="KW-0418">Kinase</keyword>
<feature type="region of interest" description="Disordered" evidence="6">
    <location>
        <begin position="677"/>
        <end position="732"/>
    </location>
</feature>
<keyword evidence="1" id="KW-0723">Serine/threonine-protein kinase</keyword>
<evidence type="ECO:0000256" key="3">
    <source>
        <dbReference type="ARBA" id="ARBA00022741"/>
    </source>
</evidence>
<dbReference type="SUPFAM" id="SSF56112">
    <property type="entry name" value="Protein kinase-like (PK-like)"/>
    <property type="match status" value="1"/>
</dbReference>
<protein>
    <recommendedName>
        <fullName evidence="7">Protein kinase domain-containing protein</fullName>
    </recommendedName>
</protein>
<dbReference type="GO" id="GO:0035556">
    <property type="term" value="P:intracellular signal transduction"/>
    <property type="evidence" value="ECO:0007669"/>
    <property type="project" value="TreeGrafter"/>
</dbReference>
<keyword evidence="3" id="KW-0547">Nucleotide-binding</keyword>
<name>A0A4T0F242_WALIC</name>
<feature type="compositionally biased region" description="Polar residues" evidence="6">
    <location>
        <begin position="784"/>
        <end position="796"/>
    </location>
</feature>
<feature type="compositionally biased region" description="Low complexity" evidence="6">
    <location>
        <begin position="565"/>
        <end position="584"/>
    </location>
</feature>
<dbReference type="GO" id="GO:0005737">
    <property type="term" value="C:cytoplasm"/>
    <property type="evidence" value="ECO:0007669"/>
    <property type="project" value="TreeGrafter"/>
</dbReference>
<dbReference type="Gene3D" id="1.10.510.10">
    <property type="entry name" value="Transferase(Phosphotransferase) domain 1"/>
    <property type="match status" value="1"/>
</dbReference>
<feature type="region of interest" description="Disordered" evidence="6">
    <location>
        <begin position="1003"/>
        <end position="1041"/>
    </location>
</feature>
<dbReference type="InterPro" id="IPR008271">
    <property type="entry name" value="Ser/Thr_kinase_AS"/>
</dbReference>
<dbReference type="PROSITE" id="PS00108">
    <property type="entry name" value="PROTEIN_KINASE_ST"/>
    <property type="match status" value="1"/>
</dbReference>
<dbReference type="InterPro" id="IPR011009">
    <property type="entry name" value="Kinase-like_dom_sf"/>
</dbReference>
<evidence type="ECO:0000256" key="2">
    <source>
        <dbReference type="ARBA" id="ARBA00022679"/>
    </source>
</evidence>
<keyword evidence="5" id="KW-0067">ATP-binding</keyword>
<reference evidence="8 9" key="1">
    <citation type="submission" date="2019-03" db="EMBL/GenBank/DDBJ databases">
        <title>Sequencing 23 genomes of Wallemia ichthyophaga.</title>
        <authorList>
            <person name="Gostincar C."/>
        </authorList>
    </citation>
    <scope>NUCLEOTIDE SEQUENCE [LARGE SCALE GENOMIC DNA]</scope>
    <source>
        <strain evidence="8 9">EXF-8621</strain>
    </source>
</reference>
<dbReference type="InterPro" id="IPR000719">
    <property type="entry name" value="Prot_kinase_dom"/>
</dbReference>
<feature type="domain" description="Protein kinase" evidence="7">
    <location>
        <begin position="49"/>
        <end position="344"/>
    </location>
</feature>
<sequence length="1058" mass="117478">MNSQKSSPRKPLAPTHNAQPNKSKSPPSSASVTTSLKSDHHHPETIGPWQLTKTIGKGSSACRVKLARHRKTHQLAAIKIVAKASLAPKPNTSHEDPWRALRAIEREIAVMKIIDHPNITSLYDVWETSDYIYMIMEYASGGELFSHLVERAKKNAARAKPGHPPPSRALPPDEALRLFQQLIYAVSHVHNLALCHRDLKPENVLLAKDGQTIKLADFGMATLAGEDVVISKRKLKKGRRMLKTSCGSPHYASPEVVQGKPYAGHMADVWSCGVILFALLTGRLPFHDENLHILLSKVKLGKFEMPFELEGPVHANARHLLLRMLTSDPAERITIPEIMKHPYFTRLPPPIPMSTDSIPAGLLPRSTSQLSRFSYQSDQMSDYNDSLQRFSEEILNIDDEIFSSIRVLCQTENEETLRERLQSKGYTIEKRLYVLLERFRDRRSLEELAQMESGASDESRAWERNQKTMKQQAQTQQHAKPAALGERSINTPTEPQKAHSKASSNNENDATVVLGEKQRPKAPTPRKARKPNVDDVPSESKGDEEIEQQPSQSHRDSHSHKHSHSTSQSHSTNHSHSNNQSQSHRPSADTPISDDTMTRAASVRTALKRQPLESSTDTLDTKVFKKPNAHIEDSPALNFAMDTPSSSFAASIAASIGHVDVAGGGLIPVANENFNPPSLSSDKIGRSRFSAASTVSRQRSVDSKQGHTDDSPVLPSESPLRSNVPITNRTLRKKPAPAPLKVDLYEYQKPFQIVLDDDNAVDSDDSGASRGSSSAGTPPRPISKSLSGNLQFQLDSDTPPPPPPPPKTALDGDSKTKKILRAVRSFDTSAKEPHPHPPPHRKPSIFGIKLGSRQSEQEEDDEKPFKLNIFSPALFSNNHSSSTAAHEDIEEGRAVSPTTRTSFVPPRSAPAVDQQQQHNAEEEHDVEPTDDLDLRRDTLPFVANHQPKRKSSLGNIFRMSRTRSSSIVNPATPKDEQGTFDDHHLKAPEGKRWFGSLFHPKTASPLKSTFHSSHEKKKDDSHMKPVEHISDELEPPINPFKKTVRRTRSVISQLTVHN</sequence>
<evidence type="ECO:0000256" key="4">
    <source>
        <dbReference type="ARBA" id="ARBA00022777"/>
    </source>
</evidence>
<feature type="compositionally biased region" description="Polar residues" evidence="6">
    <location>
        <begin position="719"/>
        <end position="729"/>
    </location>
</feature>
<keyword evidence="2" id="KW-0808">Transferase</keyword>
<feature type="compositionally biased region" description="Basic and acidic residues" evidence="6">
    <location>
        <begin position="457"/>
        <end position="466"/>
    </location>
</feature>
<dbReference type="FunFam" id="3.30.200.20:FF:000003">
    <property type="entry name" value="Non-specific serine/threonine protein kinase"/>
    <property type="match status" value="1"/>
</dbReference>
<feature type="compositionally biased region" description="Low complexity" evidence="6">
    <location>
        <begin position="468"/>
        <end position="483"/>
    </location>
</feature>
<evidence type="ECO:0000256" key="6">
    <source>
        <dbReference type="SAM" id="MobiDB-lite"/>
    </source>
</evidence>
<evidence type="ECO:0000256" key="1">
    <source>
        <dbReference type="ARBA" id="ARBA00022527"/>
    </source>
</evidence>
<dbReference type="EMBL" id="SPOF01000020">
    <property type="protein sequence ID" value="TIB12086.1"/>
    <property type="molecule type" value="Genomic_DNA"/>
</dbReference>
<evidence type="ECO:0000313" key="8">
    <source>
        <dbReference type="EMBL" id="TIB12086.1"/>
    </source>
</evidence>
<feature type="compositionally biased region" description="Pro residues" evidence="6">
    <location>
        <begin position="798"/>
        <end position="807"/>
    </location>
</feature>
<dbReference type="SMART" id="SM00220">
    <property type="entry name" value="S_TKc"/>
    <property type="match status" value="1"/>
</dbReference>
<dbReference type="Pfam" id="PF00069">
    <property type="entry name" value="Pkinase"/>
    <property type="match status" value="1"/>
</dbReference>
<evidence type="ECO:0000256" key="5">
    <source>
        <dbReference type="ARBA" id="ARBA00022840"/>
    </source>
</evidence>
<dbReference type="AlphaFoldDB" id="A0A4T0F242"/>
<feature type="compositionally biased region" description="Basic and acidic residues" evidence="6">
    <location>
        <begin position="973"/>
        <end position="985"/>
    </location>
</feature>